<keyword evidence="3" id="KW-0804">Transcription</keyword>
<dbReference type="Gene3D" id="1.10.260.40">
    <property type="entry name" value="lambda repressor-like DNA-binding domains"/>
    <property type="match status" value="1"/>
</dbReference>
<keyword evidence="6" id="KW-1185">Reference proteome</keyword>
<protein>
    <submittedName>
        <fullName evidence="5">LexA family transcriptional regulator</fullName>
    </submittedName>
</protein>
<evidence type="ECO:0000313" key="6">
    <source>
        <dbReference type="Proteomes" id="UP000298471"/>
    </source>
</evidence>
<dbReference type="Proteomes" id="UP000298471">
    <property type="component" value="Unassembled WGS sequence"/>
</dbReference>
<dbReference type="InterPro" id="IPR010982">
    <property type="entry name" value="Lambda_DNA-bd_dom_sf"/>
</dbReference>
<feature type="domain" description="HTH cro/C1-type" evidence="4">
    <location>
        <begin position="12"/>
        <end position="66"/>
    </location>
</feature>
<dbReference type="Gene3D" id="2.10.109.10">
    <property type="entry name" value="Umud Fragment, subunit A"/>
    <property type="match status" value="1"/>
</dbReference>
<dbReference type="PANTHER" id="PTHR40661:SF1">
    <property type="entry name" value="HTH CRO_C1-TYPE DOMAIN-CONTAINING PROTEIN"/>
    <property type="match status" value="1"/>
</dbReference>
<sequence length="244" mass="27559">MPTTPSTINMLIQRILEERKLRNNKFAAMLGVDKSTVTRWVEGKSFPKRDMREKIAQVFDYPLEQLLLPDELAMLHGGDVPLVENNVKIVPDEYPRAFALDLPYIPIVARAGFAEMASSNVIKSLASLDTFKLTLANDPGNKYANSAIFEVNGDSMEKTLPHGSKVVADLIAEAKWHSIYERVVIICFGEYLVIKRIHGNDLSTQGFLMLHSDSETPMSPYPVPRNQIRSMWLVQEFAERAPIR</sequence>
<gene>
    <name evidence="5" type="ORF">E5K02_09925</name>
</gene>
<evidence type="ECO:0000256" key="1">
    <source>
        <dbReference type="ARBA" id="ARBA00023015"/>
    </source>
</evidence>
<reference evidence="5 6" key="1">
    <citation type="submission" date="2019-04" db="EMBL/GenBank/DDBJ databases">
        <authorList>
            <person name="Feng G."/>
            <person name="Zhang J."/>
            <person name="Zhu H."/>
        </authorList>
    </citation>
    <scope>NUCLEOTIDE SEQUENCE [LARGE SCALE GENOMIC DNA]</scope>
    <source>
        <strain evidence="5 6">9PBR-1</strain>
    </source>
</reference>
<dbReference type="PROSITE" id="PS50943">
    <property type="entry name" value="HTH_CROC1"/>
    <property type="match status" value="1"/>
</dbReference>
<evidence type="ECO:0000256" key="2">
    <source>
        <dbReference type="ARBA" id="ARBA00023125"/>
    </source>
</evidence>
<dbReference type="SUPFAM" id="SSF51306">
    <property type="entry name" value="LexA/Signal peptidase"/>
    <property type="match status" value="1"/>
</dbReference>
<accession>A0A4Z0QKH8</accession>
<keyword evidence="2" id="KW-0238">DNA-binding</keyword>
<dbReference type="EMBL" id="SRMB01000001">
    <property type="protein sequence ID" value="TGE29753.1"/>
    <property type="molecule type" value="Genomic_DNA"/>
</dbReference>
<dbReference type="SUPFAM" id="SSF47413">
    <property type="entry name" value="lambda repressor-like DNA-binding domains"/>
    <property type="match status" value="1"/>
</dbReference>
<dbReference type="CDD" id="cd06529">
    <property type="entry name" value="S24_LexA-like"/>
    <property type="match status" value="1"/>
</dbReference>
<dbReference type="InterPro" id="IPR001387">
    <property type="entry name" value="Cro/C1-type_HTH"/>
</dbReference>
<dbReference type="CDD" id="cd00093">
    <property type="entry name" value="HTH_XRE"/>
    <property type="match status" value="1"/>
</dbReference>
<dbReference type="GO" id="GO:0003677">
    <property type="term" value="F:DNA binding"/>
    <property type="evidence" value="ECO:0007669"/>
    <property type="project" value="UniProtKB-KW"/>
</dbReference>
<dbReference type="InterPro" id="IPR039418">
    <property type="entry name" value="LexA-like"/>
</dbReference>
<organism evidence="5 6">
    <name type="scientific">Hymenobacter metallicola</name>
    <dbReference type="NCBI Taxonomy" id="2563114"/>
    <lineage>
        <taxon>Bacteria</taxon>
        <taxon>Pseudomonadati</taxon>
        <taxon>Bacteroidota</taxon>
        <taxon>Cytophagia</taxon>
        <taxon>Cytophagales</taxon>
        <taxon>Hymenobacteraceae</taxon>
        <taxon>Hymenobacter</taxon>
    </lineage>
</organism>
<dbReference type="PANTHER" id="PTHR40661">
    <property type="match status" value="1"/>
</dbReference>
<evidence type="ECO:0000259" key="4">
    <source>
        <dbReference type="PROSITE" id="PS50943"/>
    </source>
</evidence>
<proteinExistence type="predicted"/>
<dbReference type="Pfam" id="PF01381">
    <property type="entry name" value="HTH_3"/>
    <property type="match status" value="1"/>
</dbReference>
<comment type="caution">
    <text evidence="5">The sequence shown here is derived from an EMBL/GenBank/DDBJ whole genome shotgun (WGS) entry which is preliminary data.</text>
</comment>
<dbReference type="SMART" id="SM00530">
    <property type="entry name" value="HTH_XRE"/>
    <property type="match status" value="1"/>
</dbReference>
<dbReference type="AlphaFoldDB" id="A0A4Z0QKH8"/>
<dbReference type="OrthoDB" id="839492at2"/>
<dbReference type="InterPro" id="IPR036286">
    <property type="entry name" value="LexA/Signal_pep-like_sf"/>
</dbReference>
<name>A0A4Z0QKH8_9BACT</name>
<keyword evidence="1" id="KW-0805">Transcription regulation</keyword>
<dbReference type="RefSeq" id="WP_135394505.1">
    <property type="nucleotide sequence ID" value="NZ_SRMB01000001.1"/>
</dbReference>
<evidence type="ECO:0000313" key="5">
    <source>
        <dbReference type="EMBL" id="TGE29753.1"/>
    </source>
</evidence>
<evidence type="ECO:0000256" key="3">
    <source>
        <dbReference type="ARBA" id="ARBA00023163"/>
    </source>
</evidence>